<accession>A0AAJ0CT44</accession>
<dbReference type="GO" id="GO:0005096">
    <property type="term" value="F:GTPase activator activity"/>
    <property type="evidence" value="ECO:0007669"/>
    <property type="project" value="UniProtKB-KW"/>
</dbReference>
<dbReference type="PROSITE" id="PS50238">
    <property type="entry name" value="RHOGAP"/>
    <property type="match status" value="1"/>
</dbReference>
<dbReference type="AlphaFoldDB" id="A0AAJ0CT44"/>
<feature type="compositionally biased region" description="Polar residues" evidence="2">
    <location>
        <begin position="460"/>
        <end position="470"/>
    </location>
</feature>
<sequence length="874" mass="94711">MASPIPTANQANSSRHSSPHGATPASPPNKRDLKSWWKGFKLPSKQQQHEPPVETRPPGIFGVPLRQSITYANVAISLIDENAQSYIYGYVPIVVAKCGVFLKEKATGVEGIFRLSGSEKRIKELKLVFDSPDRYGKGLVWDGYTVHDAANVLRRYLNDLPEPVVPLDLYEKFRDPLRGATKQPSGDAEGPQFVDNFDGKATIRIYQQLITELPPLNRQLLLYILDLLAVFAAKSDENRMNSQNLAAIFQPGMLSHPNHAMAPEEYRLNQCVLIFLIENQDHFHIGMRGTAADENTMKEVESGTPTTPATKGVTRTASNASAGANSVRKEGQVRRNRSVSSKHSRGEGSVRSHSPSHATSSTGGLGRSNTVPSKKSPALAGSKFRKVDSPGQQSPARLEPMTPVRPVMAIPESQGSSPAPASVGATSIRMGTTHASGPSQERLLEIPQEGTPAPAKERNLQTLFQRSPTEGNEKRQPNKLKKKRIPGGINISAHSSNTSLPHSNAASPAFESSNPMESTQPASEQVGSAPVQPTTTESHSTGLPPVTEKSTELSETSPSQIKPSLPHQSSDISSEPTPRASQIVSHNSLHPDDNTRGKKSPPTSIHSSYNEGSDLDQIAESQTAVQSETPDKEKKKRWRLSRTRKDENGGSSGSLVTSPANIWSNAGAETSTTTVGSGGSRPRKSFTQDAFESQPIDLVNSHDGEKDSGKEDAKGPIGWIKNKYREAKENAEHRRTKSPPADTHADRQGFSATSQSRGKSLDVKRENQEEENLTEKRTEHTEMKEPQPSQTTQSSEEVPQEVAKTVEGVESSDTASPLETVFEAPKESSKETTAQPHLQSTQTQQEKTNESSSQAQASPAAESVRTEPHAAAPT</sequence>
<feature type="region of interest" description="Disordered" evidence="2">
    <location>
        <begin position="294"/>
        <end position="402"/>
    </location>
</feature>
<dbReference type="GO" id="GO:0005938">
    <property type="term" value="C:cell cortex"/>
    <property type="evidence" value="ECO:0007669"/>
    <property type="project" value="TreeGrafter"/>
</dbReference>
<evidence type="ECO:0000256" key="1">
    <source>
        <dbReference type="ARBA" id="ARBA00022468"/>
    </source>
</evidence>
<keyword evidence="5" id="KW-1185">Reference proteome</keyword>
<dbReference type="SUPFAM" id="SSF48350">
    <property type="entry name" value="GTPase activation domain, GAP"/>
    <property type="match status" value="1"/>
</dbReference>
<evidence type="ECO:0000313" key="4">
    <source>
        <dbReference type="EMBL" id="KAK2606001.1"/>
    </source>
</evidence>
<dbReference type="InterPro" id="IPR000198">
    <property type="entry name" value="RhoGAP_dom"/>
</dbReference>
<feature type="compositionally biased region" description="Polar residues" evidence="2">
    <location>
        <begin position="553"/>
        <end position="588"/>
    </location>
</feature>
<feature type="compositionally biased region" description="Low complexity" evidence="2">
    <location>
        <begin position="850"/>
        <end position="863"/>
    </location>
</feature>
<feature type="compositionally biased region" description="Polar residues" evidence="2">
    <location>
        <begin position="303"/>
        <end position="324"/>
    </location>
</feature>
<dbReference type="PANTHER" id="PTHR15228">
    <property type="entry name" value="SPERMATHECAL PHYSIOLOGY VARIANT"/>
    <property type="match status" value="1"/>
</dbReference>
<feature type="compositionally biased region" description="Polar residues" evidence="2">
    <location>
        <begin position="601"/>
        <end position="611"/>
    </location>
</feature>
<keyword evidence="1" id="KW-0343">GTPase activation</keyword>
<feature type="domain" description="Rho-GAP" evidence="3">
    <location>
        <begin position="76"/>
        <end position="284"/>
    </location>
</feature>
<feature type="compositionally biased region" description="Polar residues" evidence="2">
    <location>
        <begin position="831"/>
        <end position="846"/>
    </location>
</feature>
<dbReference type="CDD" id="cd04396">
    <property type="entry name" value="RhoGAP_fSAC7_BAG7"/>
    <property type="match status" value="1"/>
</dbReference>
<feature type="compositionally biased region" description="Polar residues" evidence="2">
    <location>
        <begin position="351"/>
        <end position="373"/>
    </location>
</feature>
<proteinExistence type="predicted"/>
<feature type="compositionally biased region" description="Polar residues" evidence="2">
    <location>
        <begin position="1"/>
        <end position="16"/>
    </location>
</feature>
<feature type="compositionally biased region" description="Polar residues" evidence="2">
    <location>
        <begin position="653"/>
        <end position="669"/>
    </location>
</feature>
<feature type="compositionally biased region" description="Basic residues" evidence="2">
    <location>
        <begin position="334"/>
        <end position="343"/>
    </location>
</feature>
<feature type="compositionally biased region" description="Polar residues" evidence="2">
    <location>
        <begin position="492"/>
        <end position="541"/>
    </location>
</feature>
<dbReference type="Gene3D" id="1.10.555.10">
    <property type="entry name" value="Rho GTPase activation protein"/>
    <property type="match status" value="1"/>
</dbReference>
<feature type="region of interest" description="Disordered" evidence="2">
    <location>
        <begin position="449"/>
        <end position="874"/>
    </location>
</feature>
<feature type="compositionally biased region" description="Basic and acidic residues" evidence="2">
    <location>
        <begin position="723"/>
        <end position="733"/>
    </location>
</feature>
<reference evidence="4" key="1">
    <citation type="submission" date="2023-06" db="EMBL/GenBank/DDBJ databases">
        <title>Conoideocrella luteorostrata (Hypocreales: Clavicipitaceae), a potential biocontrol fungus for elongate hemlock scale in United States Christmas tree production areas.</title>
        <authorList>
            <person name="Barrett H."/>
            <person name="Lovett B."/>
            <person name="Macias A.M."/>
            <person name="Stajich J.E."/>
            <person name="Kasson M.T."/>
        </authorList>
    </citation>
    <scope>NUCLEOTIDE SEQUENCE</scope>
    <source>
        <strain evidence="4">ARSEF 14590</strain>
    </source>
</reference>
<dbReference type="Proteomes" id="UP001251528">
    <property type="component" value="Unassembled WGS sequence"/>
</dbReference>
<dbReference type="GO" id="GO:0060237">
    <property type="term" value="P:regulation of fungal-type cell wall organization"/>
    <property type="evidence" value="ECO:0007669"/>
    <property type="project" value="TreeGrafter"/>
</dbReference>
<dbReference type="EMBL" id="JASWJB010000048">
    <property type="protein sequence ID" value="KAK2606001.1"/>
    <property type="molecule type" value="Genomic_DNA"/>
</dbReference>
<feature type="compositionally biased region" description="Basic and acidic residues" evidence="2">
    <location>
        <begin position="700"/>
        <end position="714"/>
    </location>
</feature>
<dbReference type="PANTHER" id="PTHR15228:SF25">
    <property type="entry name" value="F-BAR DOMAIN-CONTAINING PROTEIN"/>
    <property type="match status" value="1"/>
</dbReference>
<dbReference type="SMART" id="SM00324">
    <property type="entry name" value="RhoGAP"/>
    <property type="match status" value="1"/>
</dbReference>
<feature type="region of interest" description="Disordered" evidence="2">
    <location>
        <begin position="1"/>
        <end position="34"/>
    </location>
</feature>
<feature type="compositionally biased region" description="Polar residues" evidence="2">
    <location>
        <begin position="619"/>
        <end position="628"/>
    </location>
</feature>
<dbReference type="GO" id="GO:0007165">
    <property type="term" value="P:signal transduction"/>
    <property type="evidence" value="ECO:0007669"/>
    <property type="project" value="InterPro"/>
</dbReference>
<evidence type="ECO:0000313" key="5">
    <source>
        <dbReference type="Proteomes" id="UP001251528"/>
    </source>
</evidence>
<dbReference type="Pfam" id="PF00620">
    <property type="entry name" value="RhoGAP"/>
    <property type="match status" value="1"/>
</dbReference>
<evidence type="ECO:0000256" key="2">
    <source>
        <dbReference type="SAM" id="MobiDB-lite"/>
    </source>
</evidence>
<feature type="compositionally biased region" description="Polar residues" evidence="2">
    <location>
        <begin position="787"/>
        <end position="797"/>
    </location>
</feature>
<protein>
    <submittedName>
        <fullName evidence="4">GTPase activating protein (GAP) for Rho1p</fullName>
    </submittedName>
</protein>
<feature type="compositionally biased region" description="Basic and acidic residues" evidence="2">
    <location>
        <begin position="759"/>
        <end position="785"/>
    </location>
</feature>
<name>A0AAJ0CT44_9HYPO</name>
<gene>
    <name evidence="4" type="primary">SAC7</name>
    <name evidence="4" type="ORF">QQS21_003627</name>
</gene>
<dbReference type="InterPro" id="IPR008936">
    <property type="entry name" value="Rho_GTPase_activation_prot"/>
</dbReference>
<comment type="caution">
    <text evidence="4">The sequence shown here is derived from an EMBL/GenBank/DDBJ whole genome shotgun (WGS) entry which is preliminary data.</text>
</comment>
<organism evidence="4 5">
    <name type="scientific">Conoideocrella luteorostrata</name>
    <dbReference type="NCBI Taxonomy" id="1105319"/>
    <lineage>
        <taxon>Eukaryota</taxon>
        <taxon>Fungi</taxon>
        <taxon>Dikarya</taxon>
        <taxon>Ascomycota</taxon>
        <taxon>Pezizomycotina</taxon>
        <taxon>Sordariomycetes</taxon>
        <taxon>Hypocreomycetidae</taxon>
        <taxon>Hypocreales</taxon>
        <taxon>Clavicipitaceae</taxon>
        <taxon>Conoideocrella</taxon>
    </lineage>
</organism>
<evidence type="ECO:0000259" key="3">
    <source>
        <dbReference type="PROSITE" id="PS50238"/>
    </source>
</evidence>
<dbReference type="InterPro" id="IPR051025">
    <property type="entry name" value="RhoGAP"/>
</dbReference>